<reference evidence="4 5" key="1">
    <citation type="journal article" date="2019" name="Int. J. Syst. Evol. Microbiol.">
        <title>The Global Catalogue of Microorganisms (GCM) 10K type strain sequencing project: providing services to taxonomists for standard genome sequencing and annotation.</title>
        <authorList>
            <consortium name="The Broad Institute Genomics Platform"/>
            <consortium name="The Broad Institute Genome Sequencing Center for Infectious Disease"/>
            <person name="Wu L."/>
            <person name="Ma J."/>
        </authorList>
    </citation>
    <scope>NUCLEOTIDE SEQUENCE [LARGE SCALE GENOMIC DNA]</scope>
    <source>
        <strain evidence="4 5">JCM 30072</strain>
    </source>
</reference>
<gene>
    <name evidence="4" type="ORF">ACFQQG_06620</name>
</gene>
<dbReference type="EMBL" id="JBHSZI010000001">
    <property type="protein sequence ID" value="MFC7057900.1"/>
    <property type="molecule type" value="Genomic_DNA"/>
</dbReference>
<dbReference type="RefSeq" id="WP_382184700.1">
    <property type="nucleotide sequence ID" value="NZ_JBHSZI010000001.1"/>
</dbReference>
<feature type="domain" description="DUF7260" evidence="3">
    <location>
        <begin position="5"/>
        <end position="200"/>
    </location>
</feature>
<organism evidence="4 5">
    <name type="scientific">Halovenus salina</name>
    <dbReference type="NCBI Taxonomy" id="1510225"/>
    <lineage>
        <taxon>Archaea</taxon>
        <taxon>Methanobacteriati</taxon>
        <taxon>Methanobacteriota</taxon>
        <taxon>Stenosarchaea group</taxon>
        <taxon>Halobacteria</taxon>
        <taxon>Halobacteriales</taxon>
        <taxon>Haloarculaceae</taxon>
        <taxon>Halovenus</taxon>
    </lineage>
</organism>
<evidence type="ECO:0000256" key="1">
    <source>
        <dbReference type="SAM" id="Coils"/>
    </source>
</evidence>
<evidence type="ECO:0000313" key="4">
    <source>
        <dbReference type="EMBL" id="MFC7057900.1"/>
    </source>
</evidence>
<protein>
    <recommendedName>
        <fullName evidence="3">DUF7260 domain-containing protein</fullName>
    </recommendedName>
</protein>
<dbReference type="InterPro" id="IPR055684">
    <property type="entry name" value="DUF7260"/>
</dbReference>
<sequence>MSLETHLDSARERVRSERDAVQKKQTAYKRFITRVKNLSPGSIQSGSQVTALASGGTQLLDQSVQTETDCAAVRTAFRETIRPHSVDDLDDEEPLLQTIRAELSESLAIAVAPTTETRLTVDLQEAIVTEAQSQRVDLQAMEAALNRERDQLATAADTLTPIIEWLIDVNETPLLDVGFEGLADRHSTLESHRDSCEQLLLTGKPSSKKPRVKPHMLGLCTAH</sequence>
<keyword evidence="1" id="KW-0175">Coiled coil</keyword>
<feature type="coiled-coil region" evidence="1">
    <location>
        <begin position="128"/>
        <end position="158"/>
    </location>
</feature>
<accession>A0ABD5W2X2</accession>
<feature type="region of interest" description="Disordered" evidence="2">
    <location>
        <begin position="1"/>
        <end position="20"/>
    </location>
</feature>
<evidence type="ECO:0000313" key="5">
    <source>
        <dbReference type="Proteomes" id="UP001596445"/>
    </source>
</evidence>
<name>A0ABD5W2X2_9EURY</name>
<keyword evidence="5" id="KW-1185">Reference proteome</keyword>
<dbReference type="Proteomes" id="UP001596445">
    <property type="component" value="Unassembled WGS sequence"/>
</dbReference>
<evidence type="ECO:0000256" key="2">
    <source>
        <dbReference type="SAM" id="MobiDB-lite"/>
    </source>
</evidence>
<proteinExistence type="predicted"/>
<dbReference type="AlphaFoldDB" id="A0ABD5W2X2"/>
<evidence type="ECO:0000259" key="3">
    <source>
        <dbReference type="Pfam" id="PF23921"/>
    </source>
</evidence>
<dbReference type="Pfam" id="PF23921">
    <property type="entry name" value="DUF7260"/>
    <property type="match status" value="1"/>
</dbReference>
<comment type="caution">
    <text evidence="4">The sequence shown here is derived from an EMBL/GenBank/DDBJ whole genome shotgun (WGS) entry which is preliminary data.</text>
</comment>